<dbReference type="SUPFAM" id="SSF52047">
    <property type="entry name" value="RNI-like"/>
    <property type="match status" value="1"/>
</dbReference>
<keyword evidence="2" id="KW-1185">Reference proteome</keyword>
<evidence type="ECO:0000313" key="2">
    <source>
        <dbReference type="Proteomes" id="UP000008370"/>
    </source>
</evidence>
<dbReference type="RefSeq" id="XP_007400210.1">
    <property type="nucleotide sequence ID" value="XM_007400148.1"/>
</dbReference>
<dbReference type="STRING" id="650164.K5WL89"/>
<reference evidence="1 2" key="1">
    <citation type="journal article" date="2012" name="BMC Genomics">
        <title>Comparative genomics of the white-rot fungi, Phanerochaete carnosa and P. chrysosporium, to elucidate the genetic basis of the distinct wood types they colonize.</title>
        <authorList>
            <person name="Suzuki H."/>
            <person name="MacDonald J."/>
            <person name="Syed K."/>
            <person name="Salamov A."/>
            <person name="Hori C."/>
            <person name="Aerts A."/>
            <person name="Henrissat B."/>
            <person name="Wiebenga A."/>
            <person name="vanKuyk P.A."/>
            <person name="Barry K."/>
            <person name="Lindquist E."/>
            <person name="LaButti K."/>
            <person name="Lapidus A."/>
            <person name="Lucas S."/>
            <person name="Coutinho P."/>
            <person name="Gong Y."/>
            <person name="Samejima M."/>
            <person name="Mahadevan R."/>
            <person name="Abou-Zaid M."/>
            <person name="de Vries R.P."/>
            <person name="Igarashi K."/>
            <person name="Yadav J.S."/>
            <person name="Grigoriev I.V."/>
            <person name="Master E.R."/>
        </authorList>
    </citation>
    <scope>NUCLEOTIDE SEQUENCE [LARGE SCALE GENOMIC DNA]</scope>
    <source>
        <strain evidence="1 2">HHB-10118-sp</strain>
    </source>
</reference>
<sequence length="308" mass="33907">MTCAGMDTLPLELHAQIFECACTDDGTTAHSLSLVSHYVREVSEPYRYQSLAVAGLDSLVKLVHKLEELPTHRRRVHRLFLSGWTHKQTHEKAVAFDAVAADKYDLERSTIVRIFELVAPTLESLSFVAACPYTSTALLGHLFSLRFPRLHDLAVHGFYPFPHVPNAMPRLERLHLSGNRNPYGLLQLGGLAAACPTLRTLHVSGLVAASSFAEELQSMLIPGEHTDPHALSGTVLPPSLRELTLSVGPSPSSARRYASAVARHEKMLERLRSIAGCGESLGPLQVELRGNDGEADAYELLRNHGRDW</sequence>
<dbReference type="AlphaFoldDB" id="K5WL89"/>
<proteinExistence type="predicted"/>
<dbReference type="Gene3D" id="3.80.10.10">
    <property type="entry name" value="Ribonuclease Inhibitor"/>
    <property type="match status" value="1"/>
</dbReference>
<dbReference type="InterPro" id="IPR032675">
    <property type="entry name" value="LRR_dom_sf"/>
</dbReference>
<gene>
    <name evidence="1" type="ORF">PHACADRAFT_263010</name>
</gene>
<name>K5WL89_PHACS</name>
<dbReference type="HOGENOM" id="CLU_041942_0_1_1"/>
<dbReference type="Proteomes" id="UP000008370">
    <property type="component" value="Unassembled WGS sequence"/>
</dbReference>
<evidence type="ECO:0008006" key="3">
    <source>
        <dbReference type="Google" id="ProtNLM"/>
    </source>
</evidence>
<dbReference type="KEGG" id="pco:PHACADRAFT_263010"/>
<organism evidence="1 2">
    <name type="scientific">Phanerochaete carnosa (strain HHB-10118-sp)</name>
    <name type="common">White-rot fungus</name>
    <name type="synonym">Peniophora carnosa</name>
    <dbReference type="NCBI Taxonomy" id="650164"/>
    <lineage>
        <taxon>Eukaryota</taxon>
        <taxon>Fungi</taxon>
        <taxon>Dikarya</taxon>
        <taxon>Basidiomycota</taxon>
        <taxon>Agaricomycotina</taxon>
        <taxon>Agaricomycetes</taxon>
        <taxon>Polyporales</taxon>
        <taxon>Phanerochaetaceae</taxon>
        <taxon>Phanerochaete</taxon>
    </lineage>
</organism>
<accession>K5WL89</accession>
<dbReference type="EMBL" id="JH930477">
    <property type="protein sequence ID" value="EKM51052.1"/>
    <property type="molecule type" value="Genomic_DNA"/>
</dbReference>
<dbReference type="InParanoid" id="K5WL89"/>
<protein>
    <recommendedName>
        <fullName evidence="3">F-box domain-containing protein</fullName>
    </recommendedName>
</protein>
<dbReference type="OrthoDB" id="3256367at2759"/>
<evidence type="ECO:0000313" key="1">
    <source>
        <dbReference type="EMBL" id="EKM51052.1"/>
    </source>
</evidence>
<dbReference type="GeneID" id="18918441"/>